<dbReference type="EMBL" id="FOHG01000001">
    <property type="protein sequence ID" value="SES62323.1"/>
    <property type="molecule type" value="Genomic_DNA"/>
</dbReference>
<sequence length="149" mass="15870">MKKIRDILKRNEGFTLIELLIVIVIIGVLAAIAVPNIAGLGDSADFEAVRANARTLAVELEAYKASNSSDYNTSIVGTLNTINALANYGNHTFSGAKALQDQGYGTTSITWETDTDSNNTGNYTITISDSNFDEDIVIQNGSVTTTTSS</sequence>
<dbReference type="GO" id="GO:0015627">
    <property type="term" value="C:type II protein secretion system complex"/>
    <property type="evidence" value="ECO:0007669"/>
    <property type="project" value="InterPro"/>
</dbReference>
<dbReference type="PROSITE" id="PS00409">
    <property type="entry name" value="PROKAR_NTER_METHYL"/>
    <property type="match status" value="1"/>
</dbReference>
<dbReference type="PRINTS" id="PR00813">
    <property type="entry name" value="BCTERIALGSPG"/>
</dbReference>
<dbReference type="GO" id="GO:0016020">
    <property type="term" value="C:membrane"/>
    <property type="evidence" value="ECO:0007669"/>
    <property type="project" value="UniProtKB-SubCell"/>
</dbReference>
<keyword evidence="2" id="KW-0488">Methylation</keyword>
<keyword evidence="5 6" id="KW-0472">Membrane</keyword>
<evidence type="ECO:0000256" key="2">
    <source>
        <dbReference type="ARBA" id="ARBA00022481"/>
    </source>
</evidence>
<proteinExistence type="predicted"/>
<evidence type="ECO:0000313" key="7">
    <source>
        <dbReference type="EMBL" id="SDE66581.1"/>
    </source>
</evidence>
<dbReference type="RefSeq" id="WP_089719191.1">
    <property type="nucleotide sequence ID" value="NZ_FNBJ01000001.1"/>
</dbReference>
<organism evidence="8 9">
    <name type="scientific">Halanaerobium congolense</name>
    <dbReference type="NCBI Taxonomy" id="54121"/>
    <lineage>
        <taxon>Bacteria</taxon>
        <taxon>Bacillati</taxon>
        <taxon>Bacillota</taxon>
        <taxon>Clostridia</taxon>
        <taxon>Halanaerobiales</taxon>
        <taxon>Halanaerobiaceae</taxon>
        <taxon>Halanaerobium</taxon>
    </lineage>
</organism>
<dbReference type="GO" id="GO:0015628">
    <property type="term" value="P:protein secretion by the type II secretion system"/>
    <property type="evidence" value="ECO:0007669"/>
    <property type="project" value="InterPro"/>
</dbReference>
<keyword evidence="4 6" id="KW-1133">Transmembrane helix</keyword>
<name>A0A1H9Y209_9FIRM</name>
<reference evidence="9 10" key="1">
    <citation type="submission" date="2016-10" db="EMBL/GenBank/DDBJ databases">
        <authorList>
            <person name="Varghese N."/>
            <person name="Submissions S."/>
        </authorList>
    </citation>
    <scope>NUCLEOTIDE SEQUENCE [LARGE SCALE GENOMIC DNA]</scope>
    <source>
        <strain evidence="7 10">WG2</strain>
        <strain evidence="8 9">WG5</strain>
    </source>
</reference>
<evidence type="ECO:0000256" key="5">
    <source>
        <dbReference type="ARBA" id="ARBA00023136"/>
    </source>
</evidence>
<gene>
    <name evidence="7" type="ORF">SAMN04488598_10153</name>
    <name evidence="8" type="ORF">SAMN04515652_101238</name>
</gene>
<protein>
    <submittedName>
        <fullName evidence="8">Prepilin-type N-terminal cleavage/methylation domain-containing protein</fullName>
    </submittedName>
</protein>
<feature type="transmembrane region" description="Helical" evidence="6">
    <location>
        <begin position="12"/>
        <end position="34"/>
    </location>
</feature>
<evidence type="ECO:0000256" key="3">
    <source>
        <dbReference type="ARBA" id="ARBA00022692"/>
    </source>
</evidence>
<dbReference type="Proteomes" id="UP000198612">
    <property type="component" value="Unassembled WGS sequence"/>
</dbReference>
<evidence type="ECO:0000256" key="6">
    <source>
        <dbReference type="SAM" id="Phobius"/>
    </source>
</evidence>
<comment type="subcellular location">
    <subcellularLocation>
        <location evidence="1">Membrane</location>
        <topology evidence="1">Single-pass membrane protein</topology>
    </subcellularLocation>
</comment>
<evidence type="ECO:0000313" key="10">
    <source>
        <dbReference type="Proteomes" id="UP000199519"/>
    </source>
</evidence>
<dbReference type="AlphaFoldDB" id="A0A1H9Y209"/>
<dbReference type="PANTHER" id="PTHR30093">
    <property type="entry name" value="GENERAL SECRETION PATHWAY PROTEIN G"/>
    <property type="match status" value="1"/>
</dbReference>
<dbReference type="SUPFAM" id="SSF54523">
    <property type="entry name" value="Pili subunits"/>
    <property type="match status" value="1"/>
</dbReference>
<evidence type="ECO:0000256" key="4">
    <source>
        <dbReference type="ARBA" id="ARBA00022989"/>
    </source>
</evidence>
<accession>A0A1H9Y209</accession>
<dbReference type="Pfam" id="PF07963">
    <property type="entry name" value="N_methyl"/>
    <property type="match status" value="1"/>
</dbReference>
<keyword evidence="3 6" id="KW-0812">Transmembrane</keyword>
<dbReference type="PANTHER" id="PTHR30093:SF44">
    <property type="entry name" value="TYPE II SECRETION SYSTEM CORE PROTEIN G"/>
    <property type="match status" value="1"/>
</dbReference>
<dbReference type="Gene3D" id="3.30.700.10">
    <property type="entry name" value="Glycoprotein, Type 4 Pilin"/>
    <property type="match status" value="1"/>
</dbReference>
<evidence type="ECO:0000313" key="8">
    <source>
        <dbReference type="EMBL" id="SES62323.1"/>
    </source>
</evidence>
<dbReference type="Proteomes" id="UP000199519">
    <property type="component" value="Unassembled WGS sequence"/>
</dbReference>
<dbReference type="InterPro" id="IPR000983">
    <property type="entry name" value="Bac_GSPG_pilin"/>
</dbReference>
<dbReference type="NCBIfam" id="TIGR02532">
    <property type="entry name" value="IV_pilin_GFxxxE"/>
    <property type="match status" value="1"/>
</dbReference>
<evidence type="ECO:0000313" key="9">
    <source>
        <dbReference type="Proteomes" id="UP000198612"/>
    </source>
</evidence>
<keyword evidence="10" id="KW-1185">Reference proteome</keyword>
<dbReference type="EMBL" id="FNBJ01000001">
    <property type="protein sequence ID" value="SDE66581.1"/>
    <property type="molecule type" value="Genomic_DNA"/>
</dbReference>
<dbReference type="InterPro" id="IPR045584">
    <property type="entry name" value="Pilin-like"/>
</dbReference>
<dbReference type="InterPro" id="IPR012902">
    <property type="entry name" value="N_methyl_site"/>
</dbReference>
<evidence type="ECO:0000256" key="1">
    <source>
        <dbReference type="ARBA" id="ARBA00004167"/>
    </source>
</evidence>